<comment type="similarity">
    <text evidence="1">Belongs to the thioesterase family.</text>
</comment>
<name>A0A4R2JI14_9PSEU</name>
<proteinExistence type="inferred from homology"/>
<accession>A0A4R2JI14</accession>
<dbReference type="SUPFAM" id="SSF53474">
    <property type="entry name" value="alpha/beta-Hydrolases"/>
    <property type="match status" value="1"/>
</dbReference>
<feature type="domain" description="Thioesterase" evidence="2">
    <location>
        <begin position="19"/>
        <end position="242"/>
    </location>
</feature>
<keyword evidence="4" id="KW-1185">Reference proteome</keyword>
<protein>
    <submittedName>
        <fullName evidence="3">Surfactin synthase thioesterase subunit</fullName>
    </submittedName>
</protein>
<dbReference type="PANTHER" id="PTHR11487">
    <property type="entry name" value="THIOESTERASE"/>
    <property type="match status" value="1"/>
</dbReference>
<evidence type="ECO:0000256" key="1">
    <source>
        <dbReference type="ARBA" id="ARBA00007169"/>
    </source>
</evidence>
<sequence>MKLADGYVLVERPNATLRVAVLHHAGGSALSYLPLAQRLPVSCEPCLLDLPGRGSLDTLPPAPDFATAIEQTLPTMTAIVDRPTVVVGHSLGALVAHSLVASLPTPQRTQVKAVVVSAFQSPQDAAQAATHPGSPFQVRTRESVLGDLRELGGTPAEIFDDPEWLAETITLFGLDLHLVDTYHPPPAPVDADYHVWFGHDDSRLATEKLAGWAAATTKPVVTREFRGGHFYLTEVEQAANALAGLVSRLA</sequence>
<dbReference type="EMBL" id="SLWS01000004">
    <property type="protein sequence ID" value="TCO59531.1"/>
    <property type="molecule type" value="Genomic_DNA"/>
</dbReference>
<organism evidence="3 4">
    <name type="scientific">Actinocrispum wychmicini</name>
    <dbReference type="NCBI Taxonomy" id="1213861"/>
    <lineage>
        <taxon>Bacteria</taxon>
        <taxon>Bacillati</taxon>
        <taxon>Actinomycetota</taxon>
        <taxon>Actinomycetes</taxon>
        <taxon>Pseudonocardiales</taxon>
        <taxon>Pseudonocardiaceae</taxon>
        <taxon>Actinocrispum</taxon>
    </lineage>
</organism>
<dbReference type="Gene3D" id="3.40.50.1820">
    <property type="entry name" value="alpha/beta hydrolase"/>
    <property type="match status" value="1"/>
</dbReference>
<dbReference type="RefSeq" id="WP_132117499.1">
    <property type="nucleotide sequence ID" value="NZ_SLWS01000004.1"/>
</dbReference>
<dbReference type="AlphaFoldDB" id="A0A4R2JI14"/>
<dbReference type="GO" id="GO:0008610">
    <property type="term" value="P:lipid biosynthetic process"/>
    <property type="evidence" value="ECO:0007669"/>
    <property type="project" value="TreeGrafter"/>
</dbReference>
<dbReference type="Pfam" id="PF00975">
    <property type="entry name" value="Thioesterase"/>
    <property type="match status" value="1"/>
</dbReference>
<dbReference type="InterPro" id="IPR001031">
    <property type="entry name" value="Thioesterase"/>
</dbReference>
<evidence type="ECO:0000259" key="2">
    <source>
        <dbReference type="Pfam" id="PF00975"/>
    </source>
</evidence>
<reference evidence="3 4" key="1">
    <citation type="submission" date="2019-03" db="EMBL/GenBank/DDBJ databases">
        <title>Genomic Encyclopedia of Type Strains, Phase IV (KMG-IV): sequencing the most valuable type-strain genomes for metagenomic binning, comparative biology and taxonomic classification.</title>
        <authorList>
            <person name="Goeker M."/>
        </authorList>
    </citation>
    <scope>NUCLEOTIDE SEQUENCE [LARGE SCALE GENOMIC DNA]</scope>
    <source>
        <strain evidence="3 4">DSM 45934</strain>
    </source>
</reference>
<gene>
    <name evidence="3" type="ORF">EV192_104373</name>
</gene>
<dbReference type="Proteomes" id="UP000295680">
    <property type="component" value="Unassembled WGS sequence"/>
</dbReference>
<comment type="caution">
    <text evidence="3">The sequence shown here is derived from an EMBL/GenBank/DDBJ whole genome shotgun (WGS) entry which is preliminary data.</text>
</comment>
<dbReference type="InterPro" id="IPR012223">
    <property type="entry name" value="TEII"/>
</dbReference>
<evidence type="ECO:0000313" key="4">
    <source>
        <dbReference type="Proteomes" id="UP000295680"/>
    </source>
</evidence>
<dbReference type="InterPro" id="IPR029058">
    <property type="entry name" value="AB_hydrolase_fold"/>
</dbReference>
<evidence type="ECO:0000313" key="3">
    <source>
        <dbReference type="EMBL" id="TCO59531.1"/>
    </source>
</evidence>
<dbReference type="PANTHER" id="PTHR11487:SF0">
    <property type="entry name" value="S-ACYL FATTY ACID SYNTHASE THIOESTERASE, MEDIUM CHAIN"/>
    <property type="match status" value="1"/>
</dbReference>
<dbReference type="OrthoDB" id="8480037at2"/>